<evidence type="ECO:0000256" key="3">
    <source>
        <dbReference type="ARBA" id="ARBA00022989"/>
    </source>
</evidence>
<organism evidence="7 8">
    <name type="scientific">Hydrogenophaga intermedia</name>
    <dbReference type="NCBI Taxonomy" id="65786"/>
    <lineage>
        <taxon>Bacteria</taxon>
        <taxon>Pseudomonadati</taxon>
        <taxon>Pseudomonadota</taxon>
        <taxon>Betaproteobacteria</taxon>
        <taxon>Burkholderiales</taxon>
        <taxon>Comamonadaceae</taxon>
        <taxon>Hydrogenophaga</taxon>
    </lineage>
</organism>
<evidence type="ECO:0000313" key="7">
    <source>
        <dbReference type="EMBL" id="CDN90149.1"/>
    </source>
</evidence>
<dbReference type="Pfam" id="PF07298">
    <property type="entry name" value="NnrU"/>
    <property type="match status" value="1"/>
</dbReference>
<evidence type="ECO:0000256" key="4">
    <source>
        <dbReference type="ARBA" id="ARBA00023136"/>
    </source>
</evidence>
<feature type="transmembrane region" description="Helical" evidence="5">
    <location>
        <begin position="40"/>
        <end position="59"/>
    </location>
</feature>
<sequence length="194" mass="20936">MDWLVLGLVLFLGIHSVSIVAPRWRHELAHRVGEGPWKGLYTLVALAGFGLMVAGYSAVRQHPVLLWTPPVAMRHVAALLMLPVFVLLLAAYLPGRIQRAARHPMLVAVKLWALAHLLANGGLADVLLFGGFLAWAVADRISLKRRAQAGLLRAPHTLGAGRANDAIALVGGLLLYAVFAFWAHGFLIGVQPFG</sequence>
<evidence type="ECO:0000313" key="8">
    <source>
        <dbReference type="Proteomes" id="UP000028878"/>
    </source>
</evidence>
<keyword evidence="3 5" id="KW-1133">Transmembrane helix</keyword>
<keyword evidence="4 5" id="KW-0472">Membrane</keyword>
<keyword evidence="2 5" id="KW-0812">Transmembrane</keyword>
<evidence type="ECO:0000256" key="2">
    <source>
        <dbReference type="ARBA" id="ARBA00022692"/>
    </source>
</evidence>
<feature type="transmembrane region" description="Helical" evidence="5">
    <location>
        <begin position="113"/>
        <end position="138"/>
    </location>
</feature>
<comment type="subcellular location">
    <subcellularLocation>
        <location evidence="1">Membrane</location>
        <topology evidence="1">Multi-pass membrane protein</topology>
    </subcellularLocation>
</comment>
<feature type="transmembrane region" description="Helical" evidence="5">
    <location>
        <begin position="166"/>
        <end position="188"/>
    </location>
</feature>
<gene>
    <name evidence="7" type="ORF">BN948_04591</name>
</gene>
<keyword evidence="8" id="KW-1185">Reference proteome</keyword>
<dbReference type="Proteomes" id="UP000028878">
    <property type="component" value="Unassembled WGS sequence"/>
</dbReference>
<dbReference type="AlphaFoldDB" id="A0A1L1PQX3"/>
<evidence type="ECO:0000256" key="1">
    <source>
        <dbReference type="ARBA" id="ARBA00004141"/>
    </source>
</evidence>
<evidence type="ECO:0000256" key="5">
    <source>
        <dbReference type="SAM" id="Phobius"/>
    </source>
</evidence>
<dbReference type="EMBL" id="CCAE010000067">
    <property type="protein sequence ID" value="CDN90149.1"/>
    <property type="molecule type" value="Genomic_DNA"/>
</dbReference>
<dbReference type="InterPro" id="IPR009915">
    <property type="entry name" value="NnrU_dom"/>
</dbReference>
<reference evidence="8" key="1">
    <citation type="submission" date="2014-02" db="EMBL/GenBank/DDBJ databases">
        <authorList>
            <person name="Gan H."/>
        </authorList>
    </citation>
    <scope>NUCLEOTIDE SEQUENCE [LARGE SCALE GENOMIC DNA]</scope>
    <source>
        <strain evidence="8">S1</strain>
    </source>
</reference>
<proteinExistence type="predicted"/>
<feature type="domain" description="NnrU" evidence="6">
    <location>
        <begin position="4"/>
        <end position="192"/>
    </location>
</feature>
<name>A0A1L1PQX3_HYDIT</name>
<reference evidence="8" key="2">
    <citation type="submission" date="2014-11" db="EMBL/GenBank/DDBJ databases">
        <title>Draft genome sequence of Hydrogenophaga intermedia S1.</title>
        <authorList>
            <person name="Gan H.M."/>
            <person name="Chew T.H."/>
            <person name="Stolz A."/>
        </authorList>
    </citation>
    <scope>NUCLEOTIDE SEQUENCE [LARGE SCALE GENOMIC DNA]</scope>
    <source>
        <strain evidence="8">S1</strain>
    </source>
</reference>
<evidence type="ECO:0000259" key="6">
    <source>
        <dbReference type="Pfam" id="PF07298"/>
    </source>
</evidence>
<accession>A0A1L1PQX3</accession>
<protein>
    <submittedName>
        <fullName evidence="7">NnrU family protein</fullName>
    </submittedName>
</protein>
<dbReference type="RefSeq" id="WP_009515363.1">
    <property type="nucleotide sequence ID" value="NZ_CCAE010000067.1"/>
</dbReference>
<dbReference type="GO" id="GO:0016020">
    <property type="term" value="C:membrane"/>
    <property type="evidence" value="ECO:0007669"/>
    <property type="project" value="UniProtKB-SubCell"/>
</dbReference>
<feature type="transmembrane region" description="Helical" evidence="5">
    <location>
        <begin position="71"/>
        <end position="93"/>
    </location>
</feature>